<evidence type="ECO:0000313" key="1">
    <source>
        <dbReference type="EMBL" id="UJO20853.1"/>
    </source>
</evidence>
<dbReference type="AlphaFoldDB" id="A0A9Q8PE81"/>
<dbReference type="GeneID" id="71991124"/>
<reference evidence="1" key="1">
    <citation type="submission" date="2021-12" db="EMBL/GenBank/DDBJ databases">
        <authorList>
            <person name="Zaccaron A."/>
            <person name="Stergiopoulos I."/>
        </authorList>
    </citation>
    <scope>NUCLEOTIDE SEQUENCE</scope>
    <source>
        <strain evidence="1">Race5_Kim</strain>
    </source>
</reference>
<protein>
    <submittedName>
        <fullName evidence="1">Uncharacterized protein</fullName>
    </submittedName>
</protein>
<dbReference type="EMBL" id="CP090170">
    <property type="protein sequence ID" value="UJO20853.1"/>
    <property type="molecule type" value="Genomic_DNA"/>
</dbReference>
<name>A0A9Q8PE81_PASFU</name>
<proteinExistence type="predicted"/>
<organism evidence="1 2">
    <name type="scientific">Passalora fulva</name>
    <name type="common">Tomato leaf mold</name>
    <name type="synonym">Cladosporium fulvum</name>
    <dbReference type="NCBI Taxonomy" id="5499"/>
    <lineage>
        <taxon>Eukaryota</taxon>
        <taxon>Fungi</taxon>
        <taxon>Dikarya</taxon>
        <taxon>Ascomycota</taxon>
        <taxon>Pezizomycotina</taxon>
        <taxon>Dothideomycetes</taxon>
        <taxon>Dothideomycetidae</taxon>
        <taxon>Mycosphaerellales</taxon>
        <taxon>Mycosphaerellaceae</taxon>
        <taxon>Fulvia</taxon>
    </lineage>
</organism>
<evidence type="ECO:0000313" key="2">
    <source>
        <dbReference type="Proteomes" id="UP000756132"/>
    </source>
</evidence>
<sequence length="153" mass="17481">MRDWDHFQWAKTSDEVPSELPKLAGVKHGVWRGELFRAILSGYCIQCDRNKLDEPLKIFFETVEWQARMAAEMNLKLGSAATDRVLTPETTRAIKYLEGLGVEETAHTEPKARRAIQRFVARLNTVAAAQGDQELALWAAQKYEAMFRCKIKV</sequence>
<reference evidence="1" key="2">
    <citation type="journal article" date="2022" name="Microb. Genom.">
        <title>A chromosome-scale genome assembly of the tomato pathogen Cladosporium fulvum reveals a compartmentalized genome architecture and the presence of a dispensable chromosome.</title>
        <authorList>
            <person name="Zaccaron A.Z."/>
            <person name="Chen L.H."/>
            <person name="Samaras A."/>
            <person name="Stergiopoulos I."/>
        </authorList>
    </citation>
    <scope>NUCLEOTIDE SEQUENCE</scope>
    <source>
        <strain evidence="1">Race5_Kim</strain>
    </source>
</reference>
<gene>
    <name evidence="1" type="ORF">CLAFUR5_11246</name>
</gene>
<dbReference type="RefSeq" id="XP_047765219.1">
    <property type="nucleotide sequence ID" value="XM_047910394.1"/>
</dbReference>
<keyword evidence="2" id="KW-1185">Reference proteome</keyword>
<accession>A0A9Q8PE81</accession>
<dbReference type="Proteomes" id="UP000756132">
    <property type="component" value="Chromosome 8"/>
</dbReference>
<dbReference type="KEGG" id="ffu:CLAFUR5_11246"/>